<evidence type="ECO:0000313" key="2">
    <source>
        <dbReference type="EMBL" id="CAK9018975.1"/>
    </source>
</evidence>
<keyword evidence="1" id="KW-1133">Transmembrane helix</keyword>
<keyword evidence="3" id="KW-1185">Reference proteome</keyword>
<dbReference type="Proteomes" id="UP001642464">
    <property type="component" value="Unassembled WGS sequence"/>
</dbReference>
<keyword evidence="1" id="KW-0812">Transmembrane</keyword>
<name>A0ABP0JWX6_9DINO</name>
<feature type="transmembrane region" description="Helical" evidence="1">
    <location>
        <begin position="52"/>
        <end position="71"/>
    </location>
</feature>
<keyword evidence="1" id="KW-0472">Membrane</keyword>
<comment type="caution">
    <text evidence="2">The sequence shown here is derived from an EMBL/GenBank/DDBJ whole genome shotgun (WGS) entry which is preliminary data.</text>
</comment>
<dbReference type="EMBL" id="CAXAMM010008947">
    <property type="protein sequence ID" value="CAK9018975.1"/>
    <property type="molecule type" value="Genomic_DNA"/>
</dbReference>
<feature type="transmembrane region" description="Helical" evidence="1">
    <location>
        <begin position="128"/>
        <end position="146"/>
    </location>
</feature>
<feature type="transmembrane region" description="Helical" evidence="1">
    <location>
        <begin position="302"/>
        <end position="322"/>
    </location>
</feature>
<feature type="transmembrane region" description="Helical" evidence="1">
    <location>
        <begin position="78"/>
        <end position="98"/>
    </location>
</feature>
<sequence>MIASLSRQLQGARLDSRTRIASSSSRSLQRDSHAGFDDRLVTLTQRPMTRHALGASAVGFWLLIPLSCMLVDRRFQVSLMLILWSMMAFCLILCGSAKCSSPEHMQGERKRPPRLSEVWPGTYQETKMLLFLLGICSSLACVISLTKGGALMLSLLRSPSQDGCSVAELKGFFSRGLSAFRCEDGNLDSKHEGTVLLRHGWSYDAAQVYRMAPVYLRAASQATSLPVAWAVAKDGPLASSSCGSGLCGLFLRPSADEAALLGKLAKEMSHTLGFSKQDGFHLQSMPLVALTDPSDPFGSKRMLSWAVLFYFLALLTLLAFQLEVSYAKNNDYEPLATKSLDTDTEGHG</sequence>
<gene>
    <name evidence="2" type="ORF">SCF082_LOCUS14317</name>
</gene>
<evidence type="ECO:0000313" key="3">
    <source>
        <dbReference type="Proteomes" id="UP001642464"/>
    </source>
</evidence>
<reference evidence="2 3" key="1">
    <citation type="submission" date="2024-02" db="EMBL/GenBank/DDBJ databases">
        <authorList>
            <person name="Chen Y."/>
            <person name="Shah S."/>
            <person name="Dougan E. K."/>
            <person name="Thang M."/>
            <person name="Chan C."/>
        </authorList>
    </citation>
    <scope>NUCLEOTIDE SEQUENCE [LARGE SCALE GENOMIC DNA]</scope>
</reference>
<accession>A0ABP0JWX6</accession>
<protein>
    <submittedName>
        <fullName evidence="2">Uncharacterized protein</fullName>
    </submittedName>
</protein>
<organism evidence="2 3">
    <name type="scientific">Durusdinium trenchii</name>
    <dbReference type="NCBI Taxonomy" id="1381693"/>
    <lineage>
        <taxon>Eukaryota</taxon>
        <taxon>Sar</taxon>
        <taxon>Alveolata</taxon>
        <taxon>Dinophyceae</taxon>
        <taxon>Suessiales</taxon>
        <taxon>Symbiodiniaceae</taxon>
        <taxon>Durusdinium</taxon>
    </lineage>
</organism>
<evidence type="ECO:0000256" key="1">
    <source>
        <dbReference type="SAM" id="Phobius"/>
    </source>
</evidence>
<proteinExistence type="predicted"/>